<keyword evidence="3" id="KW-0633">Potassium transport</keyword>
<dbReference type="InterPro" id="IPR027359">
    <property type="entry name" value="Volt_channel_dom_sf"/>
</dbReference>
<keyword evidence="11" id="KW-0407">Ion channel</keyword>
<evidence type="ECO:0000256" key="2">
    <source>
        <dbReference type="ARBA" id="ARBA00022448"/>
    </source>
</evidence>
<dbReference type="InterPro" id="IPR005821">
    <property type="entry name" value="Ion_trans_dom"/>
</dbReference>
<feature type="transmembrane region" description="Helical" evidence="14">
    <location>
        <begin position="245"/>
        <end position="266"/>
    </location>
</feature>
<dbReference type="GO" id="GO:0008076">
    <property type="term" value="C:voltage-gated potassium channel complex"/>
    <property type="evidence" value="ECO:0007669"/>
    <property type="project" value="InterPro"/>
</dbReference>
<keyword evidence="9" id="KW-0406">Ion transport</keyword>
<feature type="transmembrane region" description="Helical" evidence="14">
    <location>
        <begin position="374"/>
        <end position="392"/>
    </location>
</feature>
<evidence type="ECO:0000256" key="11">
    <source>
        <dbReference type="ARBA" id="ARBA00023303"/>
    </source>
</evidence>
<keyword evidence="4 14" id="KW-0812">Transmembrane</keyword>
<evidence type="ECO:0000256" key="10">
    <source>
        <dbReference type="ARBA" id="ARBA00023136"/>
    </source>
</evidence>
<feature type="region of interest" description="Disordered" evidence="13">
    <location>
        <begin position="521"/>
        <end position="545"/>
    </location>
</feature>
<keyword evidence="10 14" id="KW-0472">Membrane</keyword>
<dbReference type="PANTHER" id="PTHR11537">
    <property type="entry name" value="VOLTAGE-GATED POTASSIUM CHANNEL"/>
    <property type="match status" value="1"/>
</dbReference>
<evidence type="ECO:0000256" key="14">
    <source>
        <dbReference type="SAM" id="Phobius"/>
    </source>
</evidence>
<dbReference type="PRINTS" id="PR00169">
    <property type="entry name" value="KCHANNEL"/>
</dbReference>
<evidence type="ECO:0000256" key="3">
    <source>
        <dbReference type="ARBA" id="ARBA00022538"/>
    </source>
</evidence>
<feature type="transmembrane region" description="Helical" evidence="14">
    <location>
        <begin position="181"/>
        <end position="202"/>
    </location>
</feature>
<feature type="compositionally biased region" description="Low complexity" evidence="13">
    <location>
        <begin position="859"/>
        <end position="893"/>
    </location>
</feature>
<evidence type="ECO:0000259" key="15">
    <source>
        <dbReference type="Pfam" id="PF00520"/>
    </source>
</evidence>
<dbReference type="FunFam" id="1.20.120.350:FF:000091">
    <property type="entry name" value="Predicted protein"/>
    <property type="match status" value="1"/>
</dbReference>
<evidence type="ECO:0000256" key="1">
    <source>
        <dbReference type="ARBA" id="ARBA00004141"/>
    </source>
</evidence>
<dbReference type="GO" id="GO:0005249">
    <property type="term" value="F:voltage-gated potassium channel activity"/>
    <property type="evidence" value="ECO:0007669"/>
    <property type="project" value="InterPro"/>
</dbReference>
<feature type="coiled-coil region" evidence="12">
    <location>
        <begin position="767"/>
        <end position="794"/>
    </location>
</feature>
<gene>
    <name evidence="16" type="ORF">GPECTOR_6g868</name>
</gene>
<evidence type="ECO:0000256" key="4">
    <source>
        <dbReference type="ARBA" id="ARBA00022692"/>
    </source>
</evidence>
<proteinExistence type="predicted"/>
<dbReference type="Gene3D" id="1.10.287.70">
    <property type="match status" value="1"/>
</dbReference>
<dbReference type="AlphaFoldDB" id="A0A150GX52"/>
<keyword evidence="2" id="KW-0813">Transport</keyword>
<keyword evidence="12" id="KW-0175">Coiled coil</keyword>
<reference evidence="17" key="1">
    <citation type="journal article" date="2016" name="Nat. Commun.">
        <title>The Gonium pectorale genome demonstrates co-option of cell cycle regulation during the evolution of multicellularity.</title>
        <authorList>
            <person name="Hanschen E.R."/>
            <person name="Marriage T.N."/>
            <person name="Ferris P.J."/>
            <person name="Hamaji T."/>
            <person name="Toyoda A."/>
            <person name="Fujiyama A."/>
            <person name="Neme R."/>
            <person name="Noguchi H."/>
            <person name="Minakuchi Y."/>
            <person name="Suzuki M."/>
            <person name="Kawai-Toyooka H."/>
            <person name="Smith D.R."/>
            <person name="Sparks H."/>
            <person name="Anderson J."/>
            <person name="Bakaric R."/>
            <person name="Luria V."/>
            <person name="Karger A."/>
            <person name="Kirschner M.W."/>
            <person name="Durand P.M."/>
            <person name="Michod R.E."/>
            <person name="Nozaki H."/>
            <person name="Olson B.J."/>
        </authorList>
    </citation>
    <scope>NUCLEOTIDE SEQUENCE [LARGE SCALE GENOMIC DNA]</scope>
    <source>
        <strain evidence="17">NIES-2863</strain>
    </source>
</reference>
<dbReference type="GO" id="GO:0001508">
    <property type="term" value="P:action potential"/>
    <property type="evidence" value="ECO:0007669"/>
    <property type="project" value="TreeGrafter"/>
</dbReference>
<evidence type="ECO:0000313" key="17">
    <source>
        <dbReference type="Proteomes" id="UP000075714"/>
    </source>
</evidence>
<keyword evidence="6" id="KW-0851">Voltage-gated channel</keyword>
<dbReference type="OrthoDB" id="415460at2759"/>
<sequence>MARSGTAGGPRSCAASASRAGSGASTISWRGAGAGEGSVGGLRNLQAVAMPGKGVNKSGSVAAKLNHLTSSVQSELQGRARAIGLLSGPTRAWLHVNKLGHALPPNTHLDLGMLGGGGGDGGGDKVTAARSGSGSGKGSGDAEEQQDEQLDAAERVGWRYVLSHYRVLLWRLMTDADSSRAAYGVSILVLLTILLSTICFCLETVPAFSEERSPSSHRAFGVVETVTVQIFAADYLLRLLSCPRLLPFLLAPLNIIDLVSFVPWYIELAMQDSGMQGTAVFRIMRLLRVFRVLKLGGRYRKLLVVTRALARSADMLALMAFFVSLTVVVAATLQYFAERGTLDPSLGYYIRDHEKYTNSNGDPIVSPFESIPAGFWWAIVTVMTVGYGDVVPISAGGRIIAAATMLCGILSIALPVAVIGNNFSSEWEAATKASKADAAAKAAAAAAGPGTAAASGPSPALRLLGEALEGHASTATELGDMLQDCVTAMADLQSEFRDQGDLRVGEVEALLRPAAAAAAAATARNSDRSRSGGAGADGSVRRREDASEAAREVVALLAALGLEADSGPVAQTDAAAGGGRGAGAAGPVVEAQEDGAAPGTTPSEAARAGAGWTLEAGGRPEEAAAGASRVAFAESAACSPRGGVGGGGGKAGRAPPVIRRARTAAGSSKSWVMAVSAGGFVAAGPLMPEDPQPWEETAAKLRAALQPLRGTPLHGRMLEEVGEALAKEVEAGRQWRQLERVRRSCELMSGGLFPDLTDLMRSQLRQLATLGREASSLRARLHKLEEGLESLVDDLDRSGPGAVVVDVRAGSGTSVKLLKKVFLAEAEAQDASRAGSRRGVAVGEGIGGSDEPSGHRSSRASSSVAWAPRSDEGGPAPHEPGAAAHTAPSAGSAPKPPKPPRPPSGRTLLPPLPPREDVAAQASLLSSPKGDADADDGVVDAGGGGGRAEATDSTPPLPGVVGLSAVMAPGPGRVQLPPLRAAQKPSVAQ</sequence>
<keyword evidence="7" id="KW-0630">Potassium</keyword>
<keyword evidence="5" id="KW-0631">Potassium channel</keyword>
<evidence type="ECO:0000256" key="6">
    <source>
        <dbReference type="ARBA" id="ARBA00022882"/>
    </source>
</evidence>
<organism evidence="16 17">
    <name type="scientific">Gonium pectorale</name>
    <name type="common">Green alga</name>
    <dbReference type="NCBI Taxonomy" id="33097"/>
    <lineage>
        <taxon>Eukaryota</taxon>
        <taxon>Viridiplantae</taxon>
        <taxon>Chlorophyta</taxon>
        <taxon>core chlorophytes</taxon>
        <taxon>Chlorophyceae</taxon>
        <taxon>CS clade</taxon>
        <taxon>Chlamydomonadales</taxon>
        <taxon>Volvocaceae</taxon>
        <taxon>Gonium</taxon>
    </lineage>
</organism>
<feature type="compositionally biased region" description="Low complexity" evidence="13">
    <location>
        <begin position="9"/>
        <end position="25"/>
    </location>
</feature>
<dbReference type="EMBL" id="LSYV01000007">
    <property type="protein sequence ID" value="KXZ53950.1"/>
    <property type="molecule type" value="Genomic_DNA"/>
</dbReference>
<keyword evidence="17" id="KW-1185">Reference proteome</keyword>
<feature type="region of interest" description="Disordered" evidence="13">
    <location>
        <begin position="828"/>
        <end position="989"/>
    </location>
</feature>
<evidence type="ECO:0000256" key="9">
    <source>
        <dbReference type="ARBA" id="ARBA00023065"/>
    </source>
</evidence>
<evidence type="ECO:0000256" key="7">
    <source>
        <dbReference type="ARBA" id="ARBA00022958"/>
    </source>
</evidence>
<dbReference type="InterPro" id="IPR028325">
    <property type="entry name" value="VG_K_chnl"/>
</dbReference>
<dbReference type="Gene3D" id="1.20.120.350">
    <property type="entry name" value="Voltage-gated potassium channels. Chain C"/>
    <property type="match status" value="1"/>
</dbReference>
<feature type="domain" description="Ion transport" evidence="15">
    <location>
        <begin position="186"/>
        <end position="426"/>
    </location>
</feature>
<comment type="caution">
    <text evidence="16">The sequence shown here is derived from an EMBL/GenBank/DDBJ whole genome shotgun (WGS) entry which is preliminary data.</text>
</comment>
<keyword evidence="8 14" id="KW-1133">Transmembrane helix</keyword>
<feature type="transmembrane region" description="Helical" evidence="14">
    <location>
        <begin position="399"/>
        <end position="420"/>
    </location>
</feature>
<feature type="region of interest" description="Disordered" evidence="13">
    <location>
        <begin position="1"/>
        <end position="33"/>
    </location>
</feature>
<feature type="compositionally biased region" description="Pro residues" evidence="13">
    <location>
        <begin position="894"/>
        <end position="903"/>
    </location>
</feature>
<dbReference type="PANTHER" id="PTHR11537:SF254">
    <property type="entry name" value="POTASSIUM VOLTAGE-GATED CHANNEL PROTEIN SHAB"/>
    <property type="match status" value="1"/>
</dbReference>
<evidence type="ECO:0000256" key="13">
    <source>
        <dbReference type="SAM" id="MobiDB-lite"/>
    </source>
</evidence>
<evidence type="ECO:0000256" key="8">
    <source>
        <dbReference type="ARBA" id="ARBA00022989"/>
    </source>
</evidence>
<evidence type="ECO:0000313" key="16">
    <source>
        <dbReference type="EMBL" id="KXZ53950.1"/>
    </source>
</evidence>
<feature type="transmembrane region" description="Helical" evidence="14">
    <location>
        <begin position="316"/>
        <end position="337"/>
    </location>
</feature>
<comment type="subcellular location">
    <subcellularLocation>
        <location evidence="1">Membrane</location>
        <topology evidence="1">Multi-pass membrane protein</topology>
    </subcellularLocation>
</comment>
<accession>A0A150GX52</accession>
<feature type="region of interest" description="Disordered" evidence="13">
    <location>
        <begin position="113"/>
        <end position="148"/>
    </location>
</feature>
<dbReference type="Pfam" id="PF00520">
    <property type="entry name" value="Ion_trans"/>
    <property type="match status" value="1"/>
</dbReference>
<dbReference type="FunFam" id="1.10.287.70:FF:000097">
    <property type="entry name" value="Potassium voltage-gated channel subfamily G member 3"/>
    <property type="match status" value="1"/>
</dbReference>
<protein>
    <recommendedName>
        <fullName evidence="15">Ion transport domain-containing protein</fullName>
    </recommendedName>
</protein>
<dbReference type="SUPFAM" id="SSF81324">
    <property type="entry name" value="Voltage-gated potassium channels"/>
    <property type="match status" value="1"/>
</dbReference>
<dbReference type="STRING" id="33097.A0A150GX52"/>
<evidence type="ECO:0000256" key="12">
    <source>
        <dbReference type="SAM" id="Coils"/>
    </source>
</evidence>
<dbReference type="Proteomes" id="UP000075714">
    <property type="component" value="Unassembled WGS sequence"/>
</dbReference>
<name>A0A150GX52_GONPE</name>
<evidence type="ECO:0000256" key="5">
    <source>
        <dbReference type="ARBA" id="ARBA00022826"/>
    </source>
</evidence>